<dbReference type="AlphaFoldDB" id="A0A1G4IW26"/>
<dbReference type="Gene3D" id="2.130.10.10">
    <property type="entry name" value="YVTN repeat-like/Quinoprotein amine dehydrogenase"/>
    <property type="match status" value="1"/>
</dbReference>
<accession>A0A1G4IW26</accession>
<dbReference type="InterPro" id="IPR015943">
    <property type="entry name" value="WD40/YVTN_repeat-like_dom_sf"/>
</dbReference>
<dbReference type="OrthoDB" id="6021743at2759"/>
<reference evidence="3" key="1">
    <citation type="submission" date="2016-03" db="EMBL/GenBank/DDBJ databases">
        <authorList>
            <person name="Devillers Hugo."/>
        </authorList>
    </citation>
    <scope>NUCLEOTIDE SEQUENCE [LARGE SCALE GENOMIC DNA]</scope>
</reference>
<dbReference type="InterPro" id="IPR024764">
    <property type="entry name" value="TFIIIC_Znf"/>
</dbReference>
<keyword evidence="3" id="KW-1185">Reference proteome</keyword>
<gene>
    <name evidence="2" type="ORF">LANO_0B02146G</name>
</gene>
<evidence type="ECO:0000259" key="1">
    <source>
        <dbReference type="Pfam" id="PF12660"/>
    </source>
</evidence>
<name>A0A1G4IW26_9SACH</name>
<feature type="domain" description="Transcription factor IIIC putative zinc-finger" evidence="1">
    <location>
        <begin position="501"/>
        <end position="569"/>
    </location>
</feature>
<evidence type="ECO:0000313" key="2">
    <source>
        <dbReference type="EMBL" id="SCU81150.1"/>
    </source>
</evidence>
<evidence type="ECO:0000313" key="3">
    <source>
        <dbReference type="Proteomes" id="UP000189911"/>
    </source>
</evidence>
<proteinExistence type="predicted"/>
<sequence length="571" mass="65449">MKLLRDLKVSRKDLQDWTDNLVWAPDGTLYITTVPDITVCQPVYNKSMMSNSKDLFHTKDYPLSLENKFEFDLAQENAMLNTVPESFVKQCQISPVSNQLAVLTNNGNVCIYQDAKLIYQLDEPQRAIWERTYHSVAWSPCGTLIAVGNECGEVIIFSINHNSRDAEYQHHSSIELKRNSTSWVLKLRWFGNKLIASLSDNSVYLVESDSTFFQIKEPSRFSISDICGIGSSVLVTSVGSIYRYDLSGGKATTVDWKGCDILHIVDIPDQNVAIVISNKTSCLVNLDQNMHLSEDTILAPHLENKFKRWNSYFNELNNYETSLLIHGISTSQDGASLAILYSIDRLSIRYRIVSEQVYRICFLPLCGTWEIKRESTGLAWYQNYQIYNKQLPPLFDAQVPNISLDTGSDFKTYLRMLMSNDEMNRLRFSNFVSDKKDNHLYKKAVYDYAIAHTDEIVNELDKACFQSIASFLKQSPVALGRYVMKGNFIEESFITSEKEEVNFVRSEEGHMWKRCAATFLPLLTPDVKVCPVSGYRIIDIKKDHFNDFGWLTRTLLEFFNNQSIYSGTTMI</sequence>
<dbReference type="EMBL" id="LT598450">
    <property type="protein sequence ID" value="SCU81150.1"/>
    <property type="molecule type" value="Genomic_DNA"/>
</dbReference>
<dbReference type="SUPFAM" id="SSF69322">
    <property type="entry name" value="Tricorn protease domain 2"/>
    <property type="match status" value="1"/>
</dbReference>
<protein>
    <submittedName>
        <fullName evidence="2">LANO_0B02146g1_1</fullName>
    </submittedName>
</protein>
<organism evidence="2 3">
    <name type="scientific">Lachancea nothofagi CBS 11611</name>
    <dbReference type="NCBI Taxonomy" id="1266666"/>
    <lineage>
        <taxon>Eukaryota</taxon>
        <taxon>Fungi</taxon>
        <taxon>Dikarya</taxon>
        <taxon>Ascomycota</taxon>
        <taxon>Saccharomycotina</taxon>
        <taxon>Saccharomycetes</taxon>
        <taxon>Saccharomycetales</taxon>
        <taxon>Saccharomycetaceae</taxon>
        <taxon>Lachancea</taxon>
    </lineage>
</organism>
<dbReference type="Pfam" id="PF12660">
    <property type="entry name" value="zf-TFIIIC"/>
    <property type="match status" value="1"/>
</dbReference>
<dbReference type="Proteomes" id="UP000189911">
    <property type="component" value="Chromosome B"/>
</dbReference>